<sequence length="228" mass="24550">MKGTEGAGKIKEESKKENVEDSFEKPKHGEPLDTTGKEDAVKPIKVESIETKEERMEEDEESEDDDDDGDTPSTLDDVYEALGEVTTPGSTCTAGVATSLPALPGLNVKGVGTVLLPVTDVTASALKAVAKQAPHGQGMETVLDTSARDTLQIDADQITLDHPCWNTSLRKLVDTAATSLGVAPSLVQPHLYKLLLYETGGFFKKHRDTEKEDGMFATLVIQLPSVFH</sequence>
<dbReference type="EMBL" id="CAICTM010000960">
    <property type="protein sequence ID" value="CAB9518765.1"/>
    <property type="molecule type" value="Genomic_DNA"/>
</dbReference>
<name>A0A9N8EHW0_9STRA</name>
<protein>
    <recommendedName>
        <fullName evidence="4">Prolyl 4-hydroxylase alpha subunit Fe(2+) 2OG dioxygenase domain-containing protein</fullName>
    </recommendedName>
</protein>
<dbReference type="OrthoDB" id="116233at2759"/>
<feature type="region of interest" description="Disordered" evidence="1">
    <location>
        <begin position="1"/>
        <end position="75"/>
    </location>
</feature>
<evidence type="ECO:0008006" key="4">
    <source>
        <dbReference type="Google" id="ProtNLM"/>
    </source>
</evidence>
<accession>A0A9N8EHW0</accession>
<evidence type="ECO:0000313" key="3">
    <source>
        <dbReference type="Proteomes" id="UP001153069"/>
    </source>
</evidence>
<comment type="caution">
    <text evidence="2">The sequence shown here is derived from an EMBL/GenBank/DDBJ whole genome shotgun (WGS) entry which is preliminary data.</text>
</comment>
<dbReference type="AlphaFoldDB" id="A0A9N8EHW0"/>
<dbReference type="Proteomes" id="UP001153069">
    <property type="component" value="Unassembled WGS sequence"/>
</dbReference>
<evidence type="ECO:0000256" key="1">
    <source>
        <dbReference type="SAM" id="MobiDB-lite"/>
    </source>
</evidence>
<reference evidence="2" key="1">
    <citation type="submission" date="2020-06" db="EMBL/GenBank/DDBJ databases">
        <authorList>
            <consortium name="Plant Systems Biology data submission"/>
        </authorList>
    </citation>
    <scope>NUCLEOTIDE SEQUENCE</scope>
    <source>
        <strain evidence="2">D6</strain>
    </source>
</reference>
<organism evidence="2 3">
    <name type="scientific">Seminavis robusta</name>
    <dbReference type="NCBI Taxonomy" id="568900"/>
    <lineage>
        <taxon>Eukaryota</taxon>
        <taxon>Sar</taxon>
        <taxon>Stramenopiles</taxon>
        <taxon>Ochrophyta</taxon>
        <taxon>Bacillariophyta</taxon>
        <taxon>Bacillariophyceae</taxon>
        <taxon>Bacillariophycidae</taxon>
        <taxon>Naviculales</taxon>
        <taxon>Naviculaceae</taxon>
        <taxon>Seminavis</taxon>
    </lineage>
</organism>
<gene>
    <name evidence="2" type="ORF">SEMRO_962_G225100.1</name>
</gene>
<proteinExistence type="predicted"/>
<evidence type="ECO:0000313" key="2">
    <source>
        <dbReference type="EMBL" id="CAB9518765.1"/>
    </source>
</evidence>
<dbReference type="PANTHER" id="PTHR33099">
    <property type="entry name" value="FE2OG DIOXYGENASE DOMAIN-CONTAINING PROTEIN"/>
    <property type="match status" value="1"/>
</dbReference>
<feature type="compositionally biased region" description="Basic and acidic residues" evidence="1">
    <location>
        <begin position="8"/>
        <end position="55"/>
    </location>
</feature>
<keyword evidence="3" id="KW-1185">Reference proteome</keyword>
<feature type="compositionally biased region" description="Acidic residues" evidence="1">
    <location>
        <begin position="56"/>
        <end position="70"/>
    </location>
</feature>
<dbReference type="PANTHER" id="PTHR33099:SF7">
    <property type="entry name" value="MYND-TYPE DOMAIN-CONTAINING PROTEIN"/>
    <property type="match status" value="1"/>
</dbReference>
<dbReference type="Gene3D" id="2.60.120.620">
    <property type="entry name" value="q2cbj1_9rhob like domain"/>
    <property type="match status" value="1"/>
</dbReference>